<keyword evidence="7 10" id="KW-0546">Nucleotide metabolism</keyword>
<keyword evidence="13" id="KW-1185">Reference proteome</keyword>
<feature type="binding site" evidence="10">
    <location>
        <position position="71"/>
    </location>
    <ligand>
        <name>substrate</name>
    </ligand>
</feature>
<dbReference type="HAMAP" id="MF_01405">
    <property type="entry name" value="Non_canon_purine_NTPase"/>
    <property type="match status" value="1"/>
</dbReference>
<evidence type="ECO:0000256" key="11">
    <source>
        <dbReference type="RuleBase" id="RU003781"/>
    </source>
</evidence>
<evidence type="ECO:0000256" key="7">
    <source>
        <dbReference type="ARBA" id="ARBA00023080"/>
    </source>
</evidence>
<comment type="catalytic activity">
    <reaction evidence="10">
        <text>ITP + H2O = IMP + diphosphate + H(+)</text>
        <dbReference type="Rhea" id="RHEA:29399"/>
        <dbReference type="ChEBI" id="CHEBI:15377"/>
        <dbReference type="ChEBI" id="CHEBI:15378"/>
        <dbReference type="ChEBI" id="CHEBI:33019"/>
        <dbReference type="ChEBI" id="CHEBI:58053"/>
        <dbReference type="ChEBI" id="CHEBI:61402"/>
        <dbReference type="EC" id="3.6.1.66"/>
    </reaction>
</comment>
<keyword evidence="6 10" id="KW-0460">Magnesium</keyword>
<comment type="subunit">
    <text evidence="2 10">Homodimer.</text>
</comment>
<evidence type="ECO:0000313" key="13">
    <source>
        <dbReference type="Proteomes" id="UP000006556"/>
    </source>
</evidence>
<dbReference type="EC" id="3.6.1.66" evidence="10"/>
<accession>A5D467</accession>
<dbReference type="AlphaFoldDB" id="A5D467"/>
<dbReference type="GO" id="GO:0046872">
    <property type="term" value="F:metal ion binding"/>
    <property type="evidence" value="ECO:0007669"/>
    <property type="project" value="UniProtKB-KW"/>
</dbReference>
<reference evidence="13" key="1">
    <citation type="journal article" date="2008" name="Genome Res.">
        <title>The genome of Pelotomaculum thermopropionicum reveals niche-associated evolution in anaerobic microbiota.</title>
        <authorList>
            <person name="Kosaka T."/>
            <person name="Kato S."/>
            <person name="Shimoyama T."/>
            <person name="Ishii S."/>
            <person name="Abe T."/>
            <person name="Watanabe K."/>
        </authorList>
    </citation>
    <scope>NUCLEOTIDE SEQUENCE [LARGE SCALE GENOMIC DNA]</scope>
    <source>
        <strain evidence="13">DSM 13744 / JCM 10971 / SI</strain>
    </source>
</reference>
<proteinExistence type="inferred from homology"/>
<dbReference type="Pfam" id="PF01725">
    <property type="entry name" value="Ham1p_like"/>
    <property type="match status" value="1"/>
</dbReference>
<feature type="binding site" evidence="10">
    <location>
        <position position="176"/>
    </location>
    <ligand>
        <name>substrate</name>
    </ligand>
</feature>
<evidence type="ECO:0000256" key="10">
    <source>
        <dbReference type="HAMAP-Rule" id="MF_01405"/>
    </source>
</evidence>
<name>A5D467_PELTS</name>
<dbReference type="InterPro" id="IPR020922">
    <property type="entry name" value="dITP/XTP_pyrophosphatase"/>
</dbReference>
<dbReference type="SUPFAM" id="SSF52972">
    <property type="entry name" value="ITPase-like"/>
    <property type="match status" value="1"/>
</dbReference>
<dbReference type="HOGENOM" id="CLU_082080_0_2_9"/>
<sequence length="203" mass="22172">MLKLVLATRNKNKIKEMIELLAPSGIEALSLDQFPRIGRIEEDGRTFRENAVKKASAVCEQTGMMALADDSGLEVDCLDGAPGVFSSRFAGEGSDDRANNEKLLELLTGVPPEQRRARFRCVIAIAAPDGFVYTAEGTCEGYIAEELRGEGGFGYDPLFYLPEFGKTLAELDLKTKNKVSHRGKALLGALDILAELKAMEEQE</sequence>
<dbReference type="EMBL" id="AP009389">
    <property type="protein sequence ID" value="BAF58973.1"/>
    <property type="molecule type" value="Genomic_DNA"/>
</dbReference>
<evidence type="ECO:0000256" key="4">
    <source>
        <dbReference type="ARBA" id="ARBA00022741"/>
    </source>
</evidence>
<dbReference type="GO" id="GO:0017111">
    <property type="term" value="F:ribonucleoside triphosphate phosphatase activity"/>
    <property type="evidence" value="ECO:0007669"/>
    <property type="project" value="InterPro"/>
</dbReference>
<dbReference type="Gene3D" id="3.90.950.10">
    <property type="match status" value="1"/>
</dbReference>
<evidence type="ECO:0000256" key="2">
    <source>
        <dbReference type="ARBA" id="ARBA00011738"/>
    </source>
</evidence>
<dbReference type="NCBIfam" id="NF011397">
    <property type="entry name" value="PRK14822.1"/>
    <property type="match status" value="1"/>
</dbReference>
<evidence type="ECO:0000256" key="1">
    <source>
        <dbReference type="ARBA" id="ARBA00008023"/>
    </source>
</evidence>
<evidence type="ECO:0000256" key="9">
    <source>
        <dbReference type="ARBA" id="ARBA00052017"/>
    </source>
</evidence>
<dbReference type="eggNOG" id="COG0127">
    <property type="taxonomic scope" value="Bacteria"/>
</dbReference>
<evidence type="ECO:0000313" key="12">
    <source>
        <dbReference type="EMBL" id="BAF58973.1"/>
    </source>
</evidence>
<dbReference type="GO" id="GO:0005829">
    <property type="term" value="C:cytosol"/>
    <property type="evidence" value="ECO:0007669"/>
    <property type="project" value="TreeGrafter"/>
</dbReference>
<dbReference type="InterPro" id="IPR029001">
    <property type="entry name" value="ITPase-like_fam"/>
</dbReference>
<dbReference type="FunFam" id="3.90.950.10:FF:000001">
    <property type="entry name" value="dITP/XTP pyrophosphatase"/>
    <property type="match status" value="1"/>
</dbReference>
<dbReference type="GO" id="GO:0009146">
    <property type="term" value="P:purine nucleoside triphosphate catabolic process"/>
    <property type="evidence" value="ECO:0007669"/>
    <property type="project" value="UniProtKB-UniRule"/>
</dbReference>
<comment type="function">
    <text evidence="10">Pyrophosphatase that catalyzes the hydrolysis of nucleoside triphosphates to their monophosphate derivatives, with a high preference for the non-canonical purine nucleotides XTP (xanthosine triphosphate), dITP (deoxyinosine triphosphate) and ITP. Seems to function as a house-cleaning enzyme that removes non-canonical purine nucleotides from the nucleotide pool, thus preventing their incorporation into DNA/RNA and avoiding chromosomal lesions.</text>
</comment>
<keyword evidence="5 10" id="KW-0378">Hydrolase</keyword>
<dbReference type="Proteomes" id="UP000006556">
    <property type="component" value="Chromosome"/>
</dbReference>
<feature type="binding site" evidence="10">
    <location>
        <begin position="8"/>
        <end position="13"/>
    </location>
    <ligand>
        <name>substrate</name>
    </ligand>
</feature>
<evidence type="ECO:0000256" key="8">
    <source>
        <dbReference type="ARBA" id="ARBA00051875"/>
    </source>
</evidence>
<keyword evidence="3 10" id="KW-0479">Metal-binding</keyword>
<dbReference type="GO" id="GO:0000166">
    <property type="term" value="F:nucleotide binding"/>
    <property type="evidence" value="ECO:0007669"/>
    <property type="project" value="UniProtKB-KW"/>
</dbReference>
<protein>
    <recommendedName>
        <fullName evidence="10">dITP/XTP pyrophosphatase</fullName>
        <ecNumber evidence="10">3.6.1.66</ecNumber>
    </recommendedName>
    <alternativeName>
        <fullName evidence="10">Non-canonical purine NTP pyrophosphatase</fullName>
    </alternativeName>
    <alternativeName>
        <fullName evidence="10">Non-standard purine NTP pyrophosphatase</fullName>
    </alternativeName>
    <alternativeName>
        <fullName evidence="10">Nucleoside-triphosphate diphosphatase</fullName>
    </alternativeName>
    <alternativeName>
        <fullName evidence="10">Nucleoside-triphosphate pyrophosphatase</fullName>
        <shortName evidence="10">NTPase</shortName>
    </alternativeName>
</protein>
<gene>
    <name evidence="12" type="ordered locus">PTH_0792</name>
</gene>
<feature type="binding site" evidence="10">
    <location>
        <position position="41"/>
    </location>
    <ligand>
        <name>Mg(2+)</name>
        <dbReference type="ChEBI" id="CHEBI:18420"/>
    </ligand>
</feature>
<organism evidence="12 13">
    <name type="scientific">Pelotomaculum thermopropionicum (strain DSM 13744 / JCM 10971 / SI)</name>
    <dbReference type="NCBI Taxonomy" id="370438"/>
    <lineage>
        <taxon>Bacteria</taxon>
        <taxon>Bacillati</taxon>
        <taxon>Bacillota</taxon>
        <taxon>Clostridia</taxon>
        <taxon>Eubacteriales</taxon>
        <taxon>Desulfotomaculaceae</taxon>
        <taxon>Pelotomaculum</taxon>
    </lineage>
</organism>
<evidence type="ECO:0000256" key="5">
    <source>
        <dbReference type="ARBA" id="ARBA00022801"/>
    </source>
</evidence>
<dbReference type="PANTHER" id="PTHR11067">
    <property type="entry name" value="INOSINE TRIPHOSPHATE PYROPHOSPHATASE/HAM1 PROTEIN"/>
    <property type="match status" value="1"/>
</dbReference>
<dbReference type="KEGG" id="pth:PTH_0792"/>
<comment type="catalytic activity">
    <reaction evidence="9 10">
        <text>XTP + H2O = XMP + diphosphate + H(+)</text>
        <dbReference type="Rhea" id="RHEA:28610"/>
        <dbReference type="ChEBI" id="CHEBI:15377"/>
        <dbReference type="ChEBI" id="CHEBI:15378"/>
        <dbReference type="ChEBI" id="CHEBI:33019"/>
        <dbReference type="ChEBI" id="CHEBI:57464"/>
        <dbReference type="ChEBI" id="CHEBI:61314"/>
        <dbReference type="EC" id="3.6.1.66"/>
    </reaction>
</comment>
<dbReference type="InterPro" id="IPR002637">
    <property type="entry name" value="RdgB/HAM1"/>
</dbReference>
<feature type="binding site" evidence="10">
    <location>
        <position position="70"/>
    </location>
    <ligand>
        <name>Mg(2+)</name>
        <dbReference type="ChEBI" id="CHEBI:18420"/>
    </ligand>
</feature>
<dbReference type="CDD" id="cd00515">
    <property type="entry name" value="HAM1"/>
    <property type="match status" value="1"/>
</dbReference>
<comment type="cofactor">
    <cofactor evidence="10">
        <name>Mg(2+)</name>
        <dbReference type="ChEBI" id="CHEBI:18420"/>
    </cofactor>
    <text evidence="10">Binds 1 Mg(2+) ion per subunit.</text>
</comment>
<feature type="binding site" evidence="10">
    <location>
        <begin position="153"/>
        <end position="156"/>
    </location>
    <ligand>
        <name>substrate</name>
    </ligand>
</feature>
<feature type="binding site" evidence="10">
    <location>
        <begin position="181"/>
        <end position="182"/>
    </location>
    <ligand>
        <name>substrate</name>
    </ligand>
</feature>
<dbReference type="NCBIfam" id="TIGR00042">
    <property type="entry name" value="RdgB/HAM1 family non-canonical purine NTP pyrophosphatase"/>
    <property type="match status" value="1"/>
</dbReference>
<evidence type="ECO:0000256" key="6">
    <source>
        <dbReference type="ARBA" id="ARBA00022842"/>
    </source>
</evidence>
<dbReference type="GO" id="GO:0036220">
    <property type="term" value="F:ITP diphosphatase activity"/>
    <property type="evidence" value="ECO:0007669"/>
    <property type="project" value="UniProtKB-UniRule"/>
</dbReference>
<dbReference type="GO" id="GO:0035870">
    <property type="term" value="F:dITP diphosphatase activity"/>
    <property type="evidence" value="ECO:0007669"/>
    <property type="project" value="UniProtKB-UniRule"/>
</dbReference>
<dbReference type="STRING" id="370438.PTH_0792"/>
<feature type="active site" description="Proton acceptor" evidence="10">
    <location>
        <position position="70"/>
    </location>
</feature>
<comment type="catalytic activity">
    <reaction evidence="8 10">
        <text>dITP + H2O = dIMP + diphosphate + H(+)</text>
        <dbReference type="Rhea" id="RHEA:28342"/>
        <dbReference type="ChEBI" id="CHEBI:15377"/>
        <dbReference type="ChEBI" id="CHEBI:15378"/>
        <dbReference type="ChEBI" id="CHEBI:33019"/>
        <dbReference type="ChEBI" id="CHEBI:61194"/>
        <dbReference type="ChEBI" id="CHEBI:61382"/>
        <dbReference type="EC" id="3.6.1.66"/>
    </reaction>
</comment>
<dbReference type="GO" id="GO:0036222">
    <property type="term" value="F:XTP diphosphatase activity"/>
    <property type="evidence" value="ECO:0007669"/>
    <property type="project" value="UniProtKB-UniRule"/>
</dbReference>
<keyword evidence="4 10" id="KW-0547">Nucleotide-binding</keyword>
<dbReference type="PANTHER" id="PTHR11067:SF9">
    <property type="entry name" value="INOSINE TRIPHOSPHATE PYROPHOSPHATASE"/>
    <property type="match status" value="1"/>
</dbReference>
<evidence type="ECO:0000256" key="3">
    <source>
        <dbReference type="ARBA" id="ARBA00022723"/>
    </source>
</evidence>
<comment type="similarity">
    <text evidence="1 10 11">Belongs to the HAM1 NTPase family.</text>
</comment>
<dbReference type="GO" id="GO:0009117">
    <property type="term" value="P:nucleotide metabolic process"/>
    <property type="evidence" value="ECO:0007669"/>
    <property type="project" value="UniProtKB-KW"/>
</dbReference>